<accession>A0AB36EL58</accession>
<evidence type="ECO:0000313" key="2">
    <source>
        <dbReference type="Proteomes" id="UP000093451"/>
    </source>
</evidence>
<name>A0AB36EL58_AGRTU</name>
<dbReference type="RefSeq" id="WP_065687707.1">
    <property type="nucleotide sequence ID" value="NZ_LXKT01000012.1"/>
</dbReference>
<reference evidence="1 2" key="1">
    <citation type="journal article" date="2016" name="PeerJ">
        <title>Gall-ID: tools for genotyping gall-causing phytopathogenic bacteria.</title>
        <authorList>
            <person name="Davis E.W.II."/>
            <person name="Weisberg A.J."/>
            <person name="Tabima J.F."/>
            <person name="Grunwald N.J."/>
            <person name="Chang J.H."/>
        </authorList>
    </citation>
    <scope>NUCLEOTIDE SEQUENCE [LARGE SCALE GENOMIC DNA]</scope>
    <source>
        <strain evidence="1 2">N2/73</strain>
    </source>
</reference>
<comment type="caution">
    <text evidence="1">The sequence shown here is derived from an EMBL/GenBank/DDBJ whole genome shotgun (WGS) entry which is preliminary data.</text>
</comment>
<evidence type="ECO:0008006" key="3">
    <source>
        <dbReference type="Google" id="ProtNLM"/>
    </source>
</evidence>
<gene>
    <name evidence="1" type="ORF">A6U91_27160</name>
</gene>
<evidence type="ECO:0000313" key="1">
    <source>
        <dbReference type="EMBL" id="OCJ38321.1"/>
    </source>
</evidence>
<dbReference type="Proteomes" id="UP000093451">
    <property type="component" value="Unassembled WGS sequence"/>
</dbReference>
<protein>
    <recommendedName>
        <fullName evidence="3">KTSC domain-containing protein</fullName>
    </recommendedName>
</protein>
<proteinExistence type="predicted"/>
<organism evidence="1 2">
    <name type="scientific">Agrobacterium tumefaciens</name>
    <dbReference type="NCBI Taxonomy" id="358"/>
    <lineage>
        <taxon>Bacteria</taxon>
        <taxon>Pseudomonadati</taxon>
        <taxon>Pseudomonadota</taxon>
        <taxon>Alphaproteobacteria</taxon>
        <taxon>Hyphomicrobiales</taxon>
        <taxon>Rhizobiaceae</taxon>
        <taxon>Rhizobium/Agrobacterium group</taxon>
        <taxon>Agrobacterium</taxon>
        <taxon>Agrobacterium tumefaciens complex</taxon>
    </lineage>
</organism>
<dbReference type="EMBL" id="LXKT01000012">
    <property type="protein sequence ID" value="OCJ38321.1"/>
    <property type="molecule type" value="Genomic_DNA"/>
</dbReference>
<dbReference type="AlphaFoldDB" id="A0AB36EL58"/>
<sequence>MQVYDRQIAVTNQGDISPAQLKVIRLPGSWYAVIWESSERYASFSQNPPSGSKGFEHMSDRDFLDRVQLVASFSQGIDFEFEGGI</sequence>